<evidence type="ECO:0000256" key="1">
    <source>
        <dbReference type="SAM" id="Coils"/>
    </source>
</evidence>
<dbReference type="EMBL" id="RYFC01000003">
    <property type="protein sequence ID" value="RTZ46176.1"/>
    <property type="molecule type" value="Genomic_DNA"/>
</dbReference>
<evidence type="ECO:0000313" key="2">
    <source>
        <dbReference type="EMBL" id="RTZ46176.1"/>
    </source>
</evidence>
<proteinExistence type="predicted"/>
<sequence length="88" mass="10221">MPIEIKELHIKINVDEKATATTNATSVDEAKLMRAVSESVEQIVNIEQRKKKIMEEQEKLQYKLIRITAMVKKRVLFLQPLLIQQGFL</sequence>
<dbReference type="Proteomes" id="UP000276953">
    <property type="component" value="Unassembled WGS sequence"/>
</dbReference>
<dbReference type="AlphaFoldDB" id="A0A432DSS0"/>
<organism evidence="2 3">
    <name type="scientific">Chryseobacterium arthrosphaerae</name>
    <dbReference type="NCBI Taxonomy" id="651561"/>
    <lineage>
        <taxon>Bacteria</taxon>
        <taxon>Pseudomonadati</taxon>
        <taxon>Bacteroidota</taxon>
        <taxon>Flavobacteriia</taxon>
        <taxon>Flavobacteriales</taxon>
        <taxon>Weeksellaceae</taxon>
        <taxon>Chryseobacterium group</taxon>
        <taxon>Chryseobacterium</taxon>
    </lineage>
</organism>
<evidence type="ECO:0000313" key="3">
    <source>
        <dbReference type="Proteomes" id="UP000276953"/>
    </source>
</evidence>
<name>A0A432DSS0_9FLAO</name>
<reference evidence="2 3" key="1">
    <citation type="submission" date="2018-12" db="EMBL/GenBank/DDBJ databases">
        <title>Draft Genome Sequence of Chryseobacterium arthrosphaerae strain ED882-96 Isolated from the Blood of a Patient with Liver Cirrhosis in Taiwan.</title>
        <authorList>
            <person name="Lin J.-N."/>
            <person name="Lai C.-H."/>
            <person name="Yang C.-H."/>
            <person name="Huang Y.-H."/>
        </authorList>
    </citation>
    <scope>NUCLEOTIDE SEQUENCE [LARGE SCALE GENOMIC DNA]</scope>
    <source>
        <strain evidence="2 3">ED882-96</strain>
    </source>
</reference>
<gene>
    <name evidence="2" type="ORF">EJ377_17220</name>
</gene>
<accession>A0A432DSS0</accession>
<feature type="coiled-coil region" evidence="1">
    <location>
        <begin position="36"/>
        <end position="63"/>
    </location>
</feature>
<dbReference type="InterPro" id="IPR045459">
    <property type="entry name" value="DUF5908"/>
</dbReference>
<dbReference type="Pfam" id="PF19265">
    <property type="entry name" value="DUF5908"/>
    <property type="match status" value="1"/>
</dbReference>
<keyword evidence="1" id="KW-0175">Coiled coil</keyword>
<comment type="caution">
    <text evidence="2">The sequence shown here is derived from an EMBL/GenBank/DDBJ whole genome shotgun (WGS) entry which is preliminary data.</text>
</comment>
<protein>
    <submittedName>
        <fullName evidence="2">Uncharacterized protein</fullName>
    </submittedName>
</protein>